<keyword evidence="3" id="KW-1185">Reference proteome</keyword>
<dbReference type="AlphaFoldDB" id="A0A5J5D2X4"/>
<comment type="caution">
    <text evidence="2">The sequence shown here is derived from an EMBL/GenBank/DDBJ whole genome shotgun (WGS) entry which is preliminary data.</text>
</comment>
<protein>
    <submittedName>
        <fullName evidence="2">Uncharacterized protein</fullName>
    </submittedName>
</protein>
<dbReference type="EMBL" id="VOFY01000013">
    <property type="protein sequence ID" value="KAA8586905.1"/>
    <property type="molecule type" value="Genomic_DNA"/>
</dbReference>
<reference evidence="2 3" key="1">
    <citation type="submission" date="2019-08" db="EMBL/GenBank/DDBJ databases">
        <title>A chromosome-level genome assembly, high-density linkage maps, and genome scans reveal the genomic architecture of hybrid incompatibilities underlying speciation via character displacement in darters (Percidae: Etheostominae).</title>
        <authorList>
            <person name="Moran R.L."/>
            <person name="Catchen J.M."/>
            <person name="Fuller R.C."/>
        </authorList>
    </citation>
    <scope>NUCLEOTIDE SEQUENCE [LARGE SCALE GENOMIC DNA]</scope>
    <source>
        <strain evidence="2">EspeVRDwgs_2016</strain>
        <tissue evidence="2">Muscle</tissue>
    </source>
</reference>
<evidence type="ECO:0000256" key="1">
    <source>
        <dbReference type="SAM" id="MobiDB-lite"/>
    </source>
</evidence>
<dbReference type="Proteomes" id="UP000327493">
    <property type="component" value="Chromosome 13"/>
</dbReference>
<feature type="region of interest" description="Disordered" evidence="1">
    <location>
        <begin position="13"/>
        <end position="53"/>
    </location>
</feature>
<evidence type="ECO:0000313" key="3">
    <source>
        <dbReference type="Proteomes" id="UP000327493"/>
    </source>
</evidence>
<evidence type="ECO:0000313" key="2">
    <source>
        <dbReference type="EMBL" id="KAA8586905.1"/>
    </source>
</evidence>
<accession>A0A5J5D2X4</accession>
<name>A0A5J5D2X4_9PERO</name>
<gene>
    <name evidence="2" type="ORF">FQN60_000741</name>
</gene>
<sequence length="157" mass="16980">MYSVHVHSLHQRNFLHQGPGSSAEKSPRTWRAVVREGRGSPPQTTKFGPHHTPIGSLNTPQFYNIVKASTTMVSVKGSPAAQVCGGMDMLSMDCSHAAKSNTTGRRQWRNAVRSPPVAARAQLNVSDDMTLACKNAHSSSTVLSDMVMPLGWSLALQ</sequence>
<proteinExistence type="predicted"/>
<organism evidence="2 3">
    <name type="scientific">Etheostoma spectabile</name>
    <name type="common">orangethroat darter</name>
    <dbReference type="NCBI Taxonomy" id="54343"/>
    <lineage>
        <taxon>Eukaryota</taxon>
        <taxon>Metazoa</taxon>
        <taxon>Chordata</taxon>
        <taxon>Craniata</taxon>
        <taxon>Vertebrata</taxon>
        <taxon>Euteleostomi</taxon>
        <taxon>Actinopterygii</taxon>
        <taxon>Neopterygii</taxon>
        <taxon>Teleostei</taxon>
        <taxon>Neoteleostei</taxon>
        <taxon>Acanthomorphata</taxon>
        <taxon>Eupercaria</taxon>
        <taxon>Perciformes</taxon>
        <taxon>Percoidei</taxon>
        <taxon>Percidae</taxon>
        <taxon>Etheostomatinae</taxon>
        <taxon>Etheostoma</taxon>
    </lineage>
</organism>